<evidence type="ECO:0000313" key="1">
    <source>
        <dbReference type="EMBL" id="UOG76132.1"/>
    </source>
</evidence>
<reference evidence="1 2" key="1">
    <citation type="submission" date="2022-03" db="EMBL/GenBank/DDBJ databases">
        <title>Hymenobactersp. isolated from the air.</title>
        <authorList>
            <person name="Won M."/>
            <person name="Kwon S.-W."/>
        </authorList>
    </citation>
    <scope>NUCLEOTIDE SEQUENCE [LARGE SCALE GENOMIC DNA]</scope>
    <source>
        <strain evidence="1 2">KACC 21982</strain>
    </source>
</reference>
<dbReference type="Proteomes" id="UP000831113">
    <property type="component" value="Chromosome"/>
</dbReference>
<organism evidence="1 2">
    <name type="scientific">Hymenobacter tibetensis</name>
    <dbReference type="NCBI Taxonomy" id="497967"/>
    <lineage>
        <taxon>Bacteria</taxon>
        <taxon>Pseudomonadati</taxon>
        <taxon>Bacteroidota</taxon>
        <taxon>Cytophagia</taxon>
        <taxon>Cytophagales</taxon>
        <taxon>Hymenobacteraceae</taxon>
        <taxon>Hymenobacter</taxon>
    </lineage>
</organism>
<name>A0ABY4D1B8_9BACT</name>
<accession>A0ABY4D1B8</accession>
<dbReference type="EMBL" id="CP094669">
    <property type="protein sequence ID" value="UOG76132.1"/>
    <property type="molecule type" value="Genomic_DNA"/>
</dbReference>
<dbReference type="RefSeq" id="WP_243800767.1">
    <property type="nucleotide sequence ID" value="NZ_CP094669.1"/>
</dbReference>
<proteinExistence type="predicted"/>
<protein>
    <submittedName>
        <fullName evidence="1">Uncharacterized protein</fullName>
    </submittedName>
</protein>
<sequence length="299" mass="32529">MEQSLSHLKDVPPASNAPVLTWAQVVAGEEGASLRYPVQSGPPTRGVYRSFEEFRQNTPTLAEGPFEIRRKPRKGAQWAGTEDVEAWYLELDAYNPRRLVRGGAWGVSDGETAYVFYRGHYFPLQPAGNNYTFTGFKAHDPSAMAAGAILGGLAGAALVAATSTNEPQLYKLRMTSGRVVSSMKQAVSANGFAAPDTAAIYLYRRQDAAPTQPLVVTLGGREVGTLAPNSFLALSWRDRRQAMELCVRGGQPQCQSFVPDFTTATYFECSVPKGGGPTPAVVKTSPKEGTFYVHRFRVR</sequence>
<gene>
    <name evidence="1" type="ORF">MTX78_05925</name>
</gene>
<keyword evidence="2" id="KW-1185">Reference proteome</keyword>
<evidence type="ECO:0000313" key="2">
    <source>
        <dbReference type="Proteomes" id="UP000831113"/>
    </source>
</evidence>